<dbReference type="OrthoDB" id="8446233at2"/>
<dbReference type="RefSeq" id="WP_101531817.1">
    <property type="nucleotide sequence ID" value="NZ_PKUQ01000001.1"/>
</dbReference>
<gene>
    <name evidence="1" type="ORF">C0081_00330</name>
</gene>
<organism evidence="1 2">
    <name type="scientific">Cohaesibacter celericrescens</name>
    <dbReference type="NCBI Taxonomy" id="2067669"/>
    <lineage>
        <taxon>Bacteria</taxon>
        <taxon>Pseudomonadati</taxon>
        <taxon>Pseudomonadota</taxon>
        <taxon>Alphaproteobacteria</taxon>
        <taxon>Hyphomicrobiales</taxon>
        <taxon>Cohaesibacteraceae</taxon>
    </lineage>
</organism>
<comment type="caution">
    <text evidence="1">The sequence shown here is derived from an EMBL/GenBank/DDBJ whole genome shotgun (WGS) entry which is preliminary data.</text>
</comment>
<dbReference type="AlphaFoldDB" id="A0A2N5XW48"/>
<sequence>MTNNPEIEKLLPWYAKGLLEPEEAQRVDAYLEEHPEMRMQLGLIAEENDAIAQQHAALGAPVPGGLDRLLSDIDALEATEAPLAHSIGASTIGRMVQKFKDLLASFASPGVRFAAMAAALVIVAQGVVIGGLMRDGTAPTDVSSKFTTASGPQQATTTNGAVFLVAFQKDARMNDVAQLLKLQSAKIIAGPKAGGFFEIMVPVNKLPEGGADGVLKSLQAQTNLVQFISINQ</sequence>
<dbReference type="Gene3D" id="1.10.10.1320">
    <property type="entry name" value="Anti-sigma factor, zinc-finger domain"/>
    <property type="match status" value="1"/>
</dbReference>
<evidence type="ECO:0008006" key="3">
    <source>
        <dbReference type="Google" id="ProtNLM"/>
    </source>
</evidence>
<dbReference type="EMBL" id="PKUQ01000001">
    <property type="protein sequence ID" value="PLW78732.1"/>
    <property type="molecule type" value="Genomic_DNA"/>
</dbReference>
<name>A0A2N5XW48_9HYPH</name>
<dbReference type="InterPro" id="IPR041916">
    <property type="entry name" value="Anti_sigma_zinc_sf"/>
</dbReference>
<dbReference type="Proteomes" id="UP000234881">
    <property type="component" value="Unassembled WGS sequence"/>
</dbReference>
<proteinExistence type="predicted"/>
<evidence type="ECO:0000313" key="2">
    <source>
        <dbReference type="Proteomes" id="UP000234881"/>
    </source>
</evidence>
<accession>A0A2N5XW48</accession>
<reference evidence="1 2" key="1">
    <citation type="submission" date="2018-01" db="EMBL/GenBank/DDBJ databases">
        <title>The draft genome sequence of Cohaesibacter sp. H1304.</title>
        <authorList>
            <person name="Wang N.-N."/>
            <person name="Du Z.-J."/>
        </authorList>
    </citation>
    <scope>NUCLEOTIDE SEQUENCE [LARGE SCALE GENOMIC DNA]</scope>
    <source>
        <strain evidence="1 2">H1304</strain>
    </source>
</reference>
<keyword evidence="2" id="KW-1185">Reference proteome</keyword>
<protein>
    <recommendedName>
        <fullName evidence="3">Zinc-finger domain-containing protein</fullName>
    </recommendedName>
</protein>
<evidence type="ECO:0000313" key="1">
    <source>
        <dbReference type="EMBL" id="PLW78732.1"/>
    </source>
</evidence>